<dbReference type="PANTHER" id="PTHR22935">
    <property type="entry name" value="PENICILLIN-BINDING PROTEIN"/>
    <property type="match status" value="1"/>
</dbReference>
<comment type="caution">
    <text evidence="5">The sequence shown here is derived from an EMBL/GenBank/DDBJ whole genome shotgun (WGS) entry which is preliminary data.</text>
</comment>
<accession>A0AAE8N070</accession>
<gene>
    <name evidence="5" type="ORF">DNG_06709</name>
</gene>
<dbReference type="InterPro" id="IPR001466">
    <property type="entry name" value="Beta-lactam-related"/>
</dbReference>
<protein>
    <recommendedName>
        <fullName evidence="7">Beta-lactamase-related domain-containing protein</fullName>
    </recommendedName>
</protein>
<feature type="domain" description="Beta-lactamase-related" evidence="3">
    <location>
        <begin position="96"/>
        <end position="399"/>
    </location>
</feature>
<feature type="chain" id="PRO_5042159882" description="Beta-lactamase-related domain-containing protein" evidence="2">
    <location>
        <begin position="18"/>
        <end position="585"/>
    </location>
</feature>
<sequence length="585" mass="62687">MTLRASVIGTLVGLASASLNCRPNGSVVPRPTDLSKSPVFAAALSNLTDALQKAVDGEINGGWPMENSSFSLGVVSISQEDPGVPIWEFHHLSEKNVNGTKEIGRDSQYLIGSISKVFSDLVLLKSGVDLDSPVQEYLPALDGGLIDWKDITLRDLGNHQSGITPNPAGFSEYYYLKSLFELLGFPPIEDTEYPTCGVISLNGPCAEKEYLQELAAGYPVAPPAKTPVYSSIGFSTFILALEKATGKKYAELIEEYITVPLGLKSTAPSPGNTDKAVVPPGDSSWGSDYGLDAPGGGLYSTLSDLSAFLHGILTKSDKILPTATDINAWLKPNSATGGLHSLVGLPWEIYRADELTPEHPHVIDIYAKGGGAYGYRSQVALLDDYGLGLVILTAGPGMAMTPIYEAMLSVLVPAADEAARQQAEGKYTGSFKAEDDVAVEAKMVLDGDSVVIESLTRNGSDIIEGIQEIFNQGLGSIMGFSVSTPRLFPTEIEVRGTVADGQGNYEREVIREDWRMTWGNFSGLPQGELPGVGATGKDCLMWTLADWLHYGREPLDRFVFVRDAGTGEVLGVEVPFLRAGLLRRS</sequence>
<dbReference type="SUPFAM" id="SSF56601">
    <property type="entry name" value="beta-lactamase/transpeptidase-like"/>
    <property type="match status" value="1"/>
</dbReference>
<name>A0AAE8N070_9PEZI</name>
<evidence type="ECO:0008006" key="7">
    <source>
        <dbReference type="Google" id="ProtNLM"/>
    </source>
</evidence>
<dbReference type="InterPro" id="IPR012338">
    <property type="entry name" value="Beta-lactam/transpept-like"/>
</dbReference>
<keyword evidence="6" id="KW-1185">Reference proteome</keyword>
<feature type="domain" description="Beta-lactamase-like ARB-00930-like C-terminal" evidence="4">
    <location>
        <begin position="419"/>
        <end position="584"/>
    </location>
</feature>
<evidence type="ECO:0000256" key="1">
    <source>
        <dbReference type="ARBA" id="ARBA00038473"/>
    </source>
</evidence>
<proteinExistence type="inferred from homology"/>
<evidence type="ECO:0000313" key="6">
    <source>
        <dbReference type="Proteomes" id="UP001187682"/>
    </source>
</evidence>
<reference evidence="5" key="1">
    <citation type="submission" date="2018-03" db="EMBL/GenBank/DDBJ databases">
        <authorList>
            <person name="Guldener U."/>
        </authorList>
    </citation>
    <scope>NUCLEOTIDE SEQUENCE</scope>
</reference>
<dbReference type="Pfam" id="PF26335">
    <property type="entry name" value="ARB_00930_C"/>
    <property type="match status" value="1"/>
</dbReference>
<keyword evidence="2" id="KW-0732">Signal</keyword>
<dbReference type="EMBL" id="ONZQ02000009">
    <property type="protein sequence ID" value="SPO04026.1"/>
    <property type="molecule type" value="Genomic_DNA"/>
</dbReference>
<evidence type="ECO:0000259" key="3">
    <source>
        <dbReference type="Pfam" id="PF00144"/>
    </source>
</evidence>
<dbReference type="Proteomes" id="UP001187682">
    <property type="component" value="Unassembled WGS sequence"/>
</dbReference>
<dbReference type="Pfam" id="PF00144">
    <property type="entry name" value="Beta-lactamase"/>
    <property type="match status" value="1"/>
</dbReference>
<evidence type="ECO:0000259" key="4">
    <source>
        <dbReference type="Pfam" id="PF26335"/>
    </source>
</evidence>
<dbReference type="AlphaFoldDB" id="A0AAE8N070"/>
<feature type="signal peptide" evidence="2">
    <location>
        <begin position="1"/>
        <end position="17"/>
    </location>
</feature>
<dbReference type="PANTHER" id="PTHR22935:SF95">
    <property type="entry name" value="BETA-LACTAMASE-LIKE 1-RELATED"/>
    <property type="match status" value="1"/>
</dbReference>
<evidence type="ECO:0000256" key="2">
    <source>
        <dbReference type="SAM" id="SignalP"/>
    </source>
</evidence>
<evidence type="ECO:0000313" key="5">
    <source>
        <dbReference type="EMBL" id="SPO04026.1"/>
    </source>
</evidence>
<organism evidence="5 6">
    <name type="scientific">Cephalotrichum gorgonifer</name>
    <dbReference type="NCBI Taxonomy" id="2041049"/>
    <lineage>
        <taxon>Eukaryota</taxon>
        <taxon>Fungi</taxon>
        <taxon>Dikarya</taxon>
        <taxon>Ascomycota</taxon>
        <taxon>Pezizomycotina</taxon>
        <taxon>Sordariomycetes</taxon>
        <taxon>Hypocreomycetidae</taxon>
        <taxon>Microascales</taxon>
        <taxon>Microascaceae</taxon>
        <taxon>Cephalotrichum</taxon>
    </lineage>
</organism>
<dbReference type="Gene3D" id="3.40.710.10">
    <property type="entry name" value="DD-peptidase/beta-lactamase superfamily"/>
    <property type="match status" value="1"/>
</dbReference>
<dbReference type="InterPro" id="IPR058664">
    <property type="entry name" value="ARB_00930-like_C"/>
</dbReference>
<comment type="similarity">
    <text evidence="1">Belongs to the beta-lactamase family.</text>
</comment>
<dbReference type="InterPro" id="IPR051478">
    <property type="entry name" value="Beta-lactamase-like_AB/R"/>
</dbReference>